<reference evidence="10 11" key="1">
    <citation type="submission" date="2016-08" db="EMBL/GenBank/DDBJ databases">
        <title>Draft genome of Fabibacter sp. strain SK-8.</title>
        <authorList>
            <person name="Wong S.-K."/>
            <person name="Hamasaki K."/>
            <person name="Yoshizawa S."/>
        </authorList>
    </citation>
    <scope>NUCLEOTIDE SEQUENCE [LARGE SCALE GENOMIC DNA]</scope>
    <source>
        <strain evidence="10 11">SK-8</strain>
    </source>
</reference>
<organism evidence="10 11">
    <name type="scientific">Roseivirga misakiensis</name>
    <dbReference type="NCBI Taxonomy" id="1563681"/>
    <lineage>
        <taxon>Bacteria</taxon>
        <taxon>Pseudomonadati</taxon>
        <taxon>Bacteroidota</taxon>
        <taxon>Cytophagia</taxon>
        <taxon>Cytophagales</taxon>
        <taxon>Roseivirgaceae</taxon>
        <taxon>Roseivirga</taxon>
    </lineage>
</organism>
<evidence type="ECO:0000256" key="8">
    <source>
        <dbReference type="SAM" id="SignalP"/>
    </source>
</evidence>
<feature type="signal peptide" evidence="8">
    <location>
        <begin position="1"/>
        <end position="29"/>
    </location>
</feature>
<accession>A0A1E5T308</accession>
<keyword evidence="5 6" id="KW-0408">Iron</keyword>
<keyword evidence="4" id="KW-0249">Electron transport</keyword>
<evidence type="ECO:0000313" key="10">
    <source>
        <dbReference type="EMBL" id="OEK05657.1"/>
    </source>
</evidence>
<dbReference type="RefSeq" id="WP_069837158.1">
    <property type="nucleotide sequence ID" value="NZ_MDGQ01000005.1"/>
</dbReference>
<dbReference type="STRING" id="1563681.BFP71_18090"/>
<evidence type="ECO:0000256" key="5">
    <source>
        <dbReference type="ARBA" id="ARBA00023004"/>
    </source>
</evidence>
<dbReference type="Pfam" id="PF02085">
    <property type="entry name" value="Cytochrom_CIII"/>
    <property type="match status" value="1"/>
</dbReference>
<evidence type="ECO:0000256" key="4">
    <source>
        <dbReference type="ARBA" id="ARBA00022982"/>
    </source>
</evidence>
<gene>
    <name evidence="10" type="ORF">BFP71_18090</name>
</gene>
<keyword evidence="2 6" id="KW-0349">Heme</keyword>
<keyword evidence="11" id="KW-1185">Reference proteome</keyword>
<protein>
    <submittedName>
        <fullName evidence="10">Cytochrome C</fullName>
    </submittedName>
</protein>
<evidence type="ECO:0000256" key="1">
    <source>
        <dbReference type="ARBA" id="ARBA00022448"/>
    </source>
</evidence>
<dbReference type="InterPro" id="IPR036909">
    <property type="entry name" value="Cyt_c-like_dom_sf"/>
</dbReference>
<dbReference type="InterPro" id="IPR009056">
    <property type="entry name" value="Cyt_c-like_dom"/>
</dbReference>
<feature type="domain" description="Cytochrome c" evidence="9">
    <location>
        <begin position="39"/>
        <end position="131"/>
    </location>
</feature>
<keyword evidence="3 6" id="KW-0479">Metal-binding</keyword>
<dbReference type="InterPro" id="IPR036280">
    <property type="entry name" value="Multihaem_cyt_sf"/>
</dbReference>
<dbReference type="GO" id="GO:0046872">
    <property type="term" value="F:metal ion binding"/>
    <property type="evidence" value="ECO:0007669"/>
    <property type="project" value="UniProtKB-KW"/>
</dbReference>
<evidence type="ECO:0000256" key="3">
    <source>
        <dbReference type="ARBA" id="ARBA00022723"/>
    </source>
</evidence>
<dbReference type="Gene3D" id="1.10.760.10">
    <property type="entry name" value="Cytochrome c-like domain"/>
    <property type="match status" value="1"/>
</dbReference>
<dbReference type="CDD" id="cd08168">
    <property type="entry name" value="Cytochrom_C3"/>
    <property type="match status" value="1"/>
</dbReference>
<proteinExistence type="predicted"/>
<keyword evidence="8" id="KW-0732">Signal</keyword>
<dbReference type="Pfam" id="PF00034">
    <property type="entry name" value="Cytochrom_C"/>
    <property type="match status" value="1"/>
</dbReference>
<evidence type="ECO:0000259" key="9">
    <source>
        <dbReference type="PROSITE" id="PS51007"/>
    </source>
</evidence>
<keyword evidence="7" id="KW-0472">Membrane</keyword>
<feature type="transmembrane region" description="Helical" evidence="7">
    <location>
        <begin position="159"/>
        <end position="183"/>
    </location>
</feature>
<dbReference type="EMBL" id="MDGQ01000005">
    <property type="protein sequence ID" value="OEK05657.1"/>
    <property type="molecule type" value="Genomic_DNA"/>
</dbReference>
<dbReference type="AlphaFoldDB" id="A0A1E5T308"/>
<sequence length="415" mass="45667">MVAKTTIVRFATACLMVCCFVFSGANLYAQRDAVPTDEATINLGKSLFSEYTCNTCHAVGSKKVGPDLAGIYDRREIEWINSWIRNSQVMIQNGDPQAVALWEEYKPSAMAAFDLDDDQIMAILAYVRDAEENPDIPVADTNVGTPGAGGSGEGGVPSAYLQIIIVVLIIVLVLILGVLGLIVKLMRKYIQDQKDLSEQDEEIANEKFSLSAFVKSPTVIGIITFLVIVLAAKNVIDGLYTVGVQQGYAPKQPIAFSHKIHAGQYEIDCQYCHTGVEIGKSANIPSVNICMNCHSQIKTDSPEIKKLYTAQETGEPIEWVRVHNLPDLAYFNHSQHVKVGQIECQTCHGEIQEMEVVKQHAPLTMGWCIDCHRNTDVNSKGNGYYNKLVELHNKSSKTPLKVADIGGLECAKCHY</sequence>
<dbReference type="Gene3D" id="3.90.10.10">
    <property type="entry name" value="Cytochrome C3"/>
    <property type="match status" value="2"/>
</dbReference>
<dbReference type="SUPFAM" id="SSF48695">
    <property type="entry name" value="Multiheme cytochromes"/>
    <property type="match status" value="1"/>
</dbReference>
<dbReference type="Proteomes" id="UP000095552">
    <property type="component" value="Unassembled WGS sequence"/>
</dbReference>
<comment type="caution">
    <text evidence="10">The sequence shown here is derived from an EMBL/GenBank/DDBJ whole genome shotgun (WGS) entry which is preliminary data.</text>
</comment>
<dbReference type="GO" id="GO:0009055">
    <property type="term" value="F:electron transfer activity"/>
    <property type="evidence" value="ECO:0007669"/>
    <property type="project" value="InterPro"/>
</dbReference>
<dbReference type="InterPro" id="IPR020942">
    <property type="entry name" value="Cyt_c_III_dom"/>
</dbReference>
<dbReference type="OrthoDB" id="9782196at2"/>
<feature type="chain" id="PRO_5009185874" evidence="8">
    <location>
        <begin position="30"/>
        <end position="415"/>
    </location>
</feature>
<feature type="transmembrane region" description="Helical" evidence="7">
    <location>
        <begin position="212"/>
        <end position="232"/>
    </location>
</feature>
<dbReference type="PANTHER" id="PTHR39425">
    <property type="entry name" value="LIPOPROTEIN CYTOCHROME C"/>
    <property type="match status" value="1"/>
</dbReference>
<dbReference type="GO" id="GO:0020037">
    <property type="term" value="F:heme binding"/>
    <property type="evidence" value="ECO:0007669"/>
    <property type="project" value="InterPro"/>
</dbReference>
<evidence type="ECO:0000313" key="11">
    <source>
        <dbReference type="Proteomes" id="UP000095552"/>
    </source>
</evidence>
<name>A0A1E5T308_9BACT</name>
<evidence type="ECO:0000256" key="6">
    <source>
        <dbReference type="PROSITE-ProRule" id="PRU00433"/>
    </source>
</evidence>
<evidence type="ECO:0000256" key="7">
    <source>
        <dbReference type="SAM" id="Phobius"/>
    </source>
</evidence>
<keyword evidence="7" id="KW-0812">Transmembrane</keyword>
<dbReference type="PROSITE" id="PS51007">
    <property type="entry name" value="CYTC"/>
    <property type="match status" value="1"/>
</dbReference>
<keyword evidence="1" id="KW-0813">Transport</keyword>
<dbReference type="PANTHER" id="PTHR39425:SF1">
    <property type="entry name" value="CYTOCHROME C7-LIKE DOMAIN-CONTAINING PROTEIN"/>
    <property type="match status" value="1"/>
</dbReference>
<evidence type="ECO:0000256" key="2">
    <source>
        <dbReference type="ARBA" id="ARBA00022617"/>
    </source>
</evidence>
<dbReference type="SUPFAM" id="SSF46626">
    <property type="entry name" value="Cytochrome c"/>
    <property type="match status" value="1"/>
</dbReference>
<keyword evidence="7" id="KW-1133">Transmembrane helix</keyword>